<protein>
    <recommendedName>
        <fullName evidence="2">Fibroblast growth factor</fullName>
        <shortName evidence="2">FGF</shortName>
    </recommendedName>
</protein>
<dbReference type="Ensembl" id="ENSLACT00000014697.1">
    <property type="protein sequence ID" value="ENSLACP00000014596.1"/>
    <property type="gene ID" value="ENSLACG00000012846.1"/>
</dbReference>
<sequence>MLQALYNLCTALVLFKLPFAMVGYTLPSANEGPHLNYDWGESVRLKHLYTSSKHGLISYFLQINDDGKVDGTTTRSCYSLLEIKSVGPGVLAIKGIQSSRYLCVEKDGKLHGSRTYSADDCSFKEDILPDGYTIYVSKKHGSVVNLSNHKQKRQRNRRTLPPFSQFLPLMDTIRVECMNCGEHCDDNLHDELETGLSMDPFESTSKKSFQSPSFHNR</sequence>
<dbReference type="GeneID" id="102360486"/>
<reference evidence="4" key="2">
    <citation type="submission" date="2025-08" db="UniProtKB">
        <authorList>
            <consortium name="Ensembl"/>
        </authorList>
    </citation>
    <scope>IDENTIFICATION</scope>
</reference>
<dbReference type="KEGG" id="lcm:102360486"/>
<dbReference type="CDD" id="cd23331">
    <property type="entry name" value="beta-trefoil_FGF19"/>
    <property type="match status" value="1"/>
</dbReference>
<dbReference type="EMBL" id="AFYH01071933">
    <property type="status" value="NOT_ANNOTATED_CDS"/>
    <property type="molecule type" value="Genomic_DNA"/>
</dbReference>
<dbReference type="InterPro" id="IPR008996">
    <property type="entry name" value="IL1/FGF"/>
</dbReference>
<name>H3AY75_LATCH</name>
<evidence type="ECO:0000313" key="4">
    <source>
        <dbReference type="Ensembl" id="ENSLACP00000014596.1"/>
    </source>
</evidence>
<dbReference type="InParanoid" id="H3AY75"/>
<dbReference type="CTD" id="9965"/>
<dbReference type="SUPFAM" id="SSF50353">
    <property type="entry name" value="Cytokine"/>
    <property type="match status" value="1"/>
</dbReference>
<dbReference type="GO" id="GO:0048665">
    <property type="term" value="P:neuron fate specification"/>
    <property type="evidence" value="ECO:0007669"/>
    <property type="project" value="Ensembl"/>
</dbReference>
<dbReference type="OMA" id="GPHVYYG"/>
<dbReference type="PANTHER" id="PTHR11486">
    <property type="entry name" value="FIBROBLAST GROWTH FACTOR"/>
    <property type="match status" value="1"/>
</dbReference>
<dbReference type="GeneTree" id="ENSGT00940000160601"/>
<evidence type="ECO:0000313" key="5">
    <source>
        <dbReference type="Proteomes" id="UP000008672"/>
    </source>
</evidence>
<dbReference type="GO" id="GO:0050769">
    <property type="term" value="P:positive regulation of neurogenesis"/>
    <property type="evidence" value="ECO:0007669"/>
    <property type="project" value="Ensembl"/>
</dbReference>
<dbReference type="PROSITE" id="PS00247">
    <property type="entry name" value="HBGF_FGF"/>
    <property type="match status" value="1"/>
</dbReference>
<evidence type="ECO:0000256" key="3">
    <source>
        <dbReference type="SAM" id="MobiDB-lite"/>
    </source>
</evidence>
<organism evidence="4 5">
    <name type="scientific">Latimeria chalumnae</name>
    <name type="common">Coelacanth</name>
    <dbReference type="NCBI Taxonomy" id="7897"/>
    <lineage>
        <taxon>Eukaryota</taxon>
        <taxon>Metazoa</taxon>
        <taxon>Chordata</taxon>
        <taxon>Craniata</taxon>
        <taxon>Vertebrata</taxon>
        <taxon>Euteleostomi</taxon>
        <taxon>Coelacanthiformes</taxon>
        <taxon>Coelacanthidae</taxon>
        <taxon>Latimeria</taxon>
    </lineage>
</organism>
<dbReference type="GO" id="GO:0060041">
    <property type="term" value="P:retina development in camera-type eye"/>
    <property type="evidence" value="ECO:0007669"/>
    <property type="project" value="Ensembl"/>
</dbReference>
<dbReference type="GO" id="GO:0008083">
    <property type="term" value="F:growth factor activity"/>
    <property type="evidence" value="ECO:0007669"/>
    <property type="project" value="InterPro"/>
</dbReference>
<dbReference type="RefSeq" id="XP_005996281.1">
    <property type="nucleotide sequence ID" value="XM_005996219.3"/>
</dbReference>
<dbReference type="InterPro" id="IPR002209">
    <property type="entry name" value="Fibroblast_GF_fam"/>
</dbReference>
<dbReference type="GO" id="GO:0008284">
    <property type="term" value="P:positive regulation of cell population proliferation"/>
    <property type="evidence" value="ECO:0007669"/>
    <property type="project" value="Ensembl"/>
</dbReference>
<dbReference type="GO" id="GO:0002088">
    <property type="term" value="P:lens development in camera-type eye"/>
    <property type="evidence" value="ECO:0007669"/>
    <property type="project" value="Ensembl"/>
</dbReference>
<dbReference type="AlphaFoldDB" id="H3AY75"/>
<dbReference type="SMART" id="SM00442">
    <property type="entry name" value="FGF"/>
    <property type="match status" value="1"/>
</dbReference>
<dbReference type="FunCoup" id="H3AY75">
    <property type="interactions" value="745"/>
</dbReference>
<accession>H3AY75</accession>
<dbReference type="PRINTS" id="PR00262">
    <property type="entry name" value="IL1HBGF"/>
</dbReference>
<feature type="chain" id="PRO_5005134174" description="Fibroblast growth factor" evidence="2">
    <location>
        <begin position="24"/>
        <end position="217"/>
    </location>
</feature>
<reference evidence="5" key="1">
    <citation type="submission" date="2011-08" db="EMBL/GenBank/DDBJ databases">
        <title>The draft genome of Latimeria chalumnae.</title>
        <authorList>
            <person name="Di Palma F."/>
            <person name="Alfoldi J."/>
            <person name="Johnson J."/>
            <person name="Berlin A."/>
            <person name="Gnerre S."/>
            <person name="Jaffe D."/>
            <person name="MacCallum I."/>
            <person name="Young S."/>
            <person name="Walker B.J."/>
            <person name="Lander E."/>
            <person name="Lindblad-Toh K."/>
        </authorList>
    </citation>
    <scope>NUCLEOTIDE SEQUENCE [LARGE SCALE GENOMIC DNA]</scope>
    <source>
        <strain evidence="5">Wild caught</strain>
    </source>
</reference>
<feature type="compositionally biased region" description="Polar residues" evidence="3">
    <location>
        <begin position="202"/>
        <end position="217"/>
    </location>
</feature>
<evidence type="ECO:0000256" key="1">
    <source>
        <dbReference type="ARBA" id="ARBA00007936"/>
    </source>
</evidence>
<reference evidence="4" key="3">
    <citation type="submission" date="2025-09" db="UniProtKB">
        <authorList>
            <consortium name="Ensembl"/>
        </authorList>
    </citation>
    <scope>IDENTIFICATION</scope>
</reference>
<dbReference type="Proteomes" id="UP000008672">
    <property type="component" value="Unassembled WGS sequence"/>
</dbReference>
<keyword evidence="2" id="KW-0732">Signal</keyword>
<dbReference type="OrthoDB" id="9937370at2759"/>
<evidence type="ECO:0000256" key="2">
    <source>
        <dbReference type="RuleBase" id="RU049442"/>
    </source>
</evidence>
<dbReference type="GO" id="GO:0031290">
    <property type="term" value="P:retinal ganglion cell axon guidance"/>
    <property type="evidence" value="ECO:0007669"/>
    <property type="project" value="Ensembl"/>
</dbReference>
<dbReference type="HOGENOM" id="CLU_094251_1_0_1"/>
<dbReference type="eggNOG" id="KOG3885">
    <property type="taxonomic scope" value="Eukaryota"/>
</dbReference>
<gene>
    <name evidence="4" type="primary">FGF19</name>
</gene>
<proteinExistence type="inferred from homology"/>
<feature type="signal peptide" evidence="2">
    <location>
        <begin position="1"/>
        <end position="23"/>
    </location>
</feature>
<dbReference type="STRING" id="7897.ENSLACP00000014596"/>
<keyword evidence="5" id="KW-1185">Reference proteome</keyword>
<comment type="similarity">
    <text evidence="1 2">Belongs to the heparin-binding growth factors family.</text>
</comment>
<dbReference type="Gene3D" id="2.80.10.50">
    <property type="match status" value="1"/>
</dbReference>
<feature type="region of interest" description="Disordered" evidence="3">
    <location>
        <begin position="197"/>
        <end position="217"/>
    </location>
</feature>
<dbReference type="GO" id="GO:0007420">
    <property type="term" value="P:brain development"/>
    <property type="evidence" value="ECO:0007669"/>
    <property type="project" value="Ensembl"/>
</dbReference>
<dbReference type="Pfam" id="PF00167">
    <property type="entry name" value="FGF"/>
    <property type="match status" value="1"/>
</dbReference>
<dbReference type="PRINTS" id="PR00263">
    <property type="entry name" value="HBGFFGF"/>
</dbReference>
<dbReference type="GO" id="GO:0048709">
    <property type="term" value="P:oligodendrocyte differentiation"/>
    <property type="evidence" value="ECO:0007669"/>
    <property type="project" value="Ensembl"/>
</dbReference>